<evidence type="ECO:0000256" key="3">
    <source>
        <dbReference type="PIRSR" id="PIRSR607837-1"/>
    </source>
</evidence>
<evidence type="ECO:0000313" key="5">
    <source>
        <dbReference type="Proteomes" id="UP000321485"/>
    </source>
</evidence>
<dbReference type="RefSeq" id="WP_146869716.1">
    <property type="nucleotide sequence ID" value="NZ_VJWE01000003.1"/>
</dbReference>
<dbReference type="GO" id="GO:0046872">
    <property type="term" value="F:metal ion binding"/>
    <property type="evidence" value="ECO:0007669"/>
    <property type="project" value="UniProtKB-KW"/>
</dbReference>
<evidence type="ECO:0000256" key="1">
    <source>
        <dbReference type="ARBA" id="ARBA00008635"/>
    </source>
</evidence>
<dbReference type="Proteomes" id="UP000321485">
    <property type="component" value="Unassembled WGS sequence"/>
</dbReference>
<dbReference type="Gene3D" id="1.20.120.450">
    <property type="entry name" value="dinb family like domain"/>
    <property type="match status" value="1"/>
</dbReference>
<organism evidence="4 5">
    <name type="scientific">Acidovorax delafieldii</name>
    <name type="common">Pseudomonas delafieldii</name>
    <dbReference type="NCBI Taxonomy" id="47920"/>
    <lineage>
        <taxon>Bacteria</taxon>
        <taxon>Pseudomonadati</taxon>
        <taxon>Pseudomonadota</taxon>
        <taxon>Betaproteobacteria</taxon>
        <taxon>Burkholderiales</taxon>
        <taxon>Comamonadaceae</taxon>
        <taxon>Acidovorax</taxon>
    </lineage>
</organism>
<comment type="similarity">
    <text evidence="1">Belongs to the DinB family.</text>
</comment>
<feature type="binding site" evidence="3">
    <location>
        <position position="139"/>
    </location>
    <ligand>
        <name>a divalent metal cation</name>
        <dbReference type="ChEBI" id="CHEBI:60240"/>
    </ligand>
</feature>
<feature type="binding site" evidence="3">
    <location>
        <position position="135"/>
    </location>
    <ligand>
        <name>a divalent metal cation</name>
        <dbReference type="ChEBI" id="CHEBI:60240"/>
    </ligand>
</feature>
<accession>A0A561XXJ6</accession>
<dbReference type="InterPro" id="IPR034660">
    <property type="entry name" value="DinB/YfiT-like"/>
</dbReference>
<sequence length="169" mass="18856">MDAVAHFTQLARYNVWATARLLDAVWALPEEDYRRDFGLFFHSIHGTLNHLLVGEHHLWFVRFAEGISPKVALDAELEPDRAQLDARLREGAARWAPLIASFAPGRWGGTLDYTTMRGTAASLPFAATLAHVFNHGTHHRGQITAALTALGQPCPELDFVYFLQNPSKP</sequence>
<dbReference type="InterPro" id="IPR007837">
    <property type="entry name" value="DinB"/>
</dbReference>
<keyword evidence="2 3" id="KW-0479">Metal-binding</keyword>
<reference evidence="4 5" key="1">
    <citation type="journal article" date="2015" name="Stand. Genomic Sci.">
        <title>Genomic Encyclopedia of Bacterial and Archaeal Type Strains, Phase III: the genomes of soil and plant-associated and newly described type strains.</title>
        <authorList>
            <person name="Whitman W.B."/>
            <person name="Woyke T."/>
            <person name="Klenk H.P."/>
            <person name="Zhou Y."/>
            <person name="Lilburn T.G."/>
            <person name="Beck B.J."/>
            <person name="De Vos P."/>
            <person name="Vandamme P."/>
            <person name="Eisen J.A."/>
            <person name="Garrity G."/>
            <person name="Hugenholtz P."/>
            <person name="Kyrpides N.C."/>
        </authorList>
    </citation>
    <scope>NUCLEOTIDE SEQUENCE [LARGE SCALE GENOMIC DNA]</scope>
    <source>
        <strain evidence="4 5">DSM 64</strain>
    </source>
</reference>
<dbReference type="GeneID" id="51109417"/>
<gene>
    <name evidence="4" type="ORF">ATF69_0335</name>
</gene>
<dbReference type="AlphaFoldDB" id="A0A561XXJ6"/>
<feature type="binding site" evidence="3">
    <location>
        <position position="50"/>
    </location>
    <ligand>
        <name>a divalent metal cation</name>
        <dbReference type="ChEBI" id="CHEBI:60240"/>
    </ligand>
</feature>
<dbReference type="EMBL" id="VJWE01000003">
    <property type="protein sequence ID" value="TWG40830.1"/>
    <property type="molecule type" value="Genomic_DNA"/>
</dbReference>
<name>A0A561XXJ6_ACIDE</name>
<evidence type="ECO:0000256" key="2">
    <source>
        <dbReference type="ARBA" id="ARBA00022723"/>
    </source>
</evidence>
<dbReference type="SUPFAM" id="SSF109854">
    <property type="entry name" value="DinB/YfiT-like putative metalloenzymes"/>
    <property type="match status" value="1"/>
</dbReference>
<protein>
    <submittedName>
        <fullName evidence="4">Putative damage-inducible protein DinB</fullName>
    </submittedName>
</protein>
<comment type="caution">
    <text evidence="4">The sequence shown here is derived from an EMBL/GenBank/DDBJ whole genome shotgun (WGS) entry which is preliminary data.</text>
</comment>
<dbReference type="Pfam" id="PF05163">
    <property type="entry name" value="DinB"/>
    <property type="match status" value="1"/>
</dbReference>
<evidence type="ECO:0000313" key="4">
    <source>
        <dbReference type="EMBL" id="TWG40830.1"/>
    </source>
</evidence>
<dbReference type="PANTHER" id="PTHR37302:SF1">
    <property type="entry name" value="PROTEIN DINB"/>
    <property type="match status" value="1"/>
</dbReference>
<dbReference type="PANTHER" id="PTHR37302">
    <property type="entry name" value="SLR1116 PROTEIN"/>
    <property type="match status" value="1"/>
</dbReference>
<proteinExistence type="inferred from homology"/>